<dbReference type="InterPro" id="IPR036435">
    <property type="entry name" value="Leukocidin/porin_MspA_sf"/>
</dbReference>
<proteinExistence type="predicted"/>
<keyword evidence="1 3" id="KW-0732">Signal</keyword>
<feature type="chain" id="PRO_5007281760" evidence="3">
    <location>
        <begin position="20"/>
        <end position="557"/>
    </location>
</feature>
<keyword evidence="6" id="KW-1185">Reference proteome</keyword>
<dbReference type="EMBL" id="FIZX01000001">
    <property type="protein sequence ID" value="CZF78671.1"/>
    <property type="molecule type" value="Genomic_DNA"/>
</dbReference>
<dbReference type="GO" id="GO:0005576">
    <property type="term" value="C:extracellular region"/>
    <property type="evidence" value="ECO:0007669"/>
    <property type="project" value="InterPro"/>
</dbReference>
<feature type="region of interest" description="Disordered" evidence="2">
    <location>
        <begin position="158"/>
        <end position="180"/>
    </location>
</feature>
<dbReference type="SUPFAM" id="SSF56959">
    <property type="entry name" value="Leukocidin-like"/>
    <property type="match status" value="1"/>
</dbReference>
<dbReference type="Pfam" id="PF07968">
    <property type="entry name" value="Leukocidin"/>
    <property type="match status" value="1"/>
</dbReference>
<evidence type="ECO:0000256" key="1">
    <source>
        <dbReference type="ARBA" id="ARBA00022729"/>
    </source>
</evidence>
<accession>A0A128EXE3</accession>
<feature type="domain" description="Leukocidin/Hemolysin toxin" evidence="4">
    <location>
        <begin position="304"/>
        <end position="521"/>
    </location>
</feature>
<evidence type="ECO:0000259" key="4">
    <source>
        <dbReference type="Pfam" id="PF07968"/>
    </source>
</evidence>
<evidence type="ECO:0000313" key="6">
    <source>
        <dbReference type="Proteomes" id="UP000071641"/>
    </source>
</evidence>
<evidence type="ECO:0000256" key="2">
    <source>
        <dbReference type="SAM" id="MobiDB-lite"/>
    </source>
</evidence>
<reference evidence="6" key="1">
    <citation type="submission" date="2016-02" db="EMBL/GenBank/DDBJ databases">
        <authorList>
            <person name="Rodrigo-Torres Lidia"/>
            <person name="Arahal R.David."/>
        </authorList>
    </citation>
    <scope>NUCLEOTIDE SEQUENCE [LARGE SCALE GENOMIC DNA]</scope>
    <source>
        <strain evidence="6">CECT 9029</strain>
    </source>
</reference>
<dbReference type="Proteomes" id="UP000071641">
    <property type="component" value="Unassembled WGS sequence"/>
</dbReference>
<name>A0A128EXE3_9GAMM</name>
<feature type="compositionally biased region" description="Polar residues" evidence="2">
    <location>
        <begin position="158"/>
        <end position="174"/>
    </location>
</feature>
<dbReference type="Gene3D" id="2.70.240.20">
    <property type="entry name" value="Leukocidin/Hemolysin toxin, cytolysin domain"/>
    <property type="match status" value="1"/>
</dbReference>
<dbReference type="InterPro" id="IPR016183">
    <property type="entry name" value="Leukocidin/Hemolysin_toxin"/>
</dbReference>
<feature type="signal peptide" evidence="3">
    <location>
        <begin position="1"/>
        <end position="19"/>
    </location>
</feature>
<dbReference type="RefSeq" id="WP_062661316.1">
    <property type="nucleotide sequence ID" value="NZ_FIZX01000001.1"/>
</dbReference>
<evidence type="ECO:0000256" key="3">
    <source>
        <dbReference type="SAM" id="SignalP"/>
    </source>
</evidence>
<organism evidence="5 6">
    <name type="scientific">Grimontia celer</name>
    <dbReference type="NCBI Taxonomy" id="1796497"/>
    <lineage>
        <taxon>Bacteria</taxon>
        <taxon>Pseudomonadati</taxon>
        <taxon>Pseudomonadota</taxon>
        <taxon>Gammaproteobacteria</taxon>
        <taxon>Vibrionales</taxon>
        <taxon>Vibrionaceae</taxon>
        <taxon>Grimontia</taxon>
    </lineage>
</organism>
<dbReference type="AlphaFoldDB" id="A0A128EXE3"/>
<dbReference type="GO" id="GO:0051715">
    <property type="term" value="P:cytolysis in another organism"/>
    <property type="evidence" value="ECO:0007669"/>
    <property type="project" value="InterPro"/>
</dbReference>
<evidence type="ECO:0000313" key="5">
    <source>
        <dbReference type="EMBL" id="CZF78671.1"/>
    </source>
</evidence>
<dbReference type="Gene3D" id="2.70.240.10">
    <property type="entry name" value="Leukocidin/porin MspA"/>
    <property type="match status" value="1"/>
</dbReference>
<gene>
    <name evidence="5" type="primary">hlyA_2</name>
    <name evidence="5" type="ORF">GCE9029_00985</name>
</gene>
<protein>
    <submittedName>
        <fullName evidence="5">Hemolysin</fullName>
    </submittedName>
</protein>
<sequence length="557" mass="61206">MNIKWSLLALSIAATTANAQTEFGTRSSVFESYEIGANEVYVNTTEVTDSDLEDIKRKLRQGDIVILDNTHAGTAESSKTLVSKVLGFGVKAPVVAAAMIEGQLNLKSISVYGDTEESYSDFYIDPNASDELIDSLEDAKSELSTKLQYSTMVSASDLRSLSPSTRSLANNESNTETERPPLELLKTTNREVILVEARQERLSCPTPGLAKVGFLGLGGYEYVDEENMEDPCIENNSRASLTYTVEKIRSEATDDGLNEDINFVRVSIAPDDGGGTGIFLSDQLVQNQFALSFFHPWMTEMKPFADNYRFSVYSDDPDVRLHGHIPAQENPTNQISETATVDVGISITASVGAEGNQSGGTGNAGLSATYSYNTSYSKTVSYETAEYTLENASGSESLDQAGWVYDRNYLEKRCNWLYATGPEQTACHRDKPAWDLNPAFDYRAFSAISHRNFVPGFVATFRSEADKTGTSTFHVDSSVGVMSLLATHSNWLGVLPVQTVAYKDEHVSAATFGAEFEVDWDRVRLLKCQNSDFTNEESIAAEIEANPECEDYYSNIL</sequence>